<name>A0ABY5W1M4_9ACTN</name>
<evidence type="ECO:0000313" key="2">
    <source>
        <dbReference type="EMBL" id="UWP83164.1"/>
    </source>
</evidence>
<gene>
    <name evidence="2" type="ORF">Dfulv_02320</name>
</gene>
<evidence type="ECO:0000259" key="1">
    <source>
        <dbReference type="SMART" id="SM00860"/>
    </source>
</evidence>
<dbReference type="Gene3D" id="3.40.1580.10">
    <property type="entry name" value="SMI1/KNR4-like"/>
    <property type="match status" value="1"/>
</dbReference>
<dbReference type="SUPFAM" id="SSF160631">
    <property type="entry name" value="SMI1/KNR4-like"/>
    <property type="match status" value="1"/>
</dbReference>
<dbReference type="InterPro" id="IPR037883">
    <property type="entry name" value="Knr4/Smi1-like_sf"/>
</dbReference>
<dbReference type="Pfam" id="PF09346">
    <property type="entry name" value="SMI1_KNR4"/>
    <property type="match status" value="1"/>
</dbReference>
<organism evidence="2 3">
    <name type="scientific">Dactylosporangium fulvum</name>
    <dbReference type="NCBI Taxonomy" id="53359"/>
    <lineage>
        <taxon>Bacteria</taxon>
        <taxon>Bacillati</taxon>
        <taxon>Actinomycetota</taxon>
        <taxon>Actinomycetes</taxon>
        <taxon>Micromonosporales</taxon>
        <taxon>Micromonosporaceae</taxon>
        <taxon>Dactylosporangium</taxon>
    </lineage>
</organism>
<dbReference type="SMART" id="SM00860">
    <property type="entry name" value="SMI1_KNR4"/>
    <property type="match status" value="1"/>
</dbReference>
<dbReference type="RefSeq" id="WP_259860944.1">
    <property type="nucleotide sequence ID" value="NZ_BAAAST010000024.1"/>
</dbReference>
<dbReference type="EMBL" id="CP073720">
    <property type="protein sequence ID" value="UWP83164.1"/>
    <property type="molecule type" value="Genomic_DNA"/>
</dbReference>
<feature type="domain" description="Knr4/Smi1-like" evidence="1">
    <location>
        <begin position="50"/>
        <end position="176"/>
    </location>
</feature>
<dbReference type="Proteomes" id="UP001059617">
    <property type="component" value="Chromosome"/>
</dbReference>
<proteinExistence type="predicted"/>
<accession>A0ABY5W1M4</accession>
<protein>
    <submittedName>
        <fullName evidence="2">SMI1/KNR4 family protein</fullName>
    </submittedName>
</protein>
<sequence length="388" mass="42278">MTTAGQARSVEHWRHYLAEYSADVLRTASGDELAEISDAQRATGWLGFDGADAERLALLEQRLGTALPPSYRSFLAASDGWVNISPFMWTMRTTSDVNWLRDAAPDLWDILREGLALQESLLADRALLISGDGDAQYWLLDPGDVSPDGEWAAYVWASWYPGLGDRHESFAALVDAERASFEELSGRAGRPVHPAGADALVAEGRELAMRGDVGAAADAFARAAVKGSGASAYLAVILNGFLEPALVHHEIRNNILARPHVIEEIGLDQLRAEAVPLFLQRASIAPYRKLFTGILTEDEMTATDRFVPPLLPEPPAFQAALDHARRLLQDGSPDEAWAAVQTALPGWRSDSPHRIAPVILLTDPQLRLLITPERARTIVTTPRGDAVS</sequence>
<evidence type="ECO:0000313" key="3">
    <source>
        <dbReference type="Proteomes" id="UP001059617"/>
    </source>
</evidence>
<dbReference type="InterPro" id="IPR018958">
    <property type="entry name" value="Knr4/Smi1-like_dom"/>
</dbReference>
<reference evidence="2" key="1">
    <citation type="submission" date="2021-04" db="EMBL/GenBank/DDBJ databases">
        <authorList>
            <person name="Hartkoorn R.C."/>
            <person name="Beaudoing E."/>
            <person name="Hot D."/>
        </authorList>
    </citation>
    <scope>NUCLEOTIDE SEQUENCE</scope>
    <source>
        <strain evidence="2">NRRL B-16292</strain>
    </source>
</reference>
<keyword evidence="3" id="KW-1185">Reference proteome</keyword>
<reference evidence="2" key="2">
    <citation type="submission" date="2022-09" db="EMBL/GenBank/DDBJ databases">
        <title>Biosynthetic gene clusters of Dactylosporangioum fulvum.</title>
        <authorList>
            <person name="Caradec T."/>
        </authorList>
    </citation>
    <scope>NUCLEOTIDE SEQUENCE</scope>
    <source>
        <strain evidence="2">NRRL B-16292</strain>
    </source>
</reference>